<keyword evidence="4" id="KW-1005">Bacterial flagellum biogenesis</keyword>
<evidence type="ECO:0000259" key="10">
    <source>
        <dbReference type="Pfam" id="PF04316"/>
    </source>
</evidence>
<keyword evidence="12" id="KW-1185">Reference proteome</keyword>
<comment type="function">
    <text evidence="7">Responsible for the coupling of flagellin expression to flagellar assembly by preventing expression of the flagellin genes when a component of the middle class of proteins is defective. It negatively regulates flagellar genes by inhibiting the activity of FliA by directly binding to FliA.</text>
</comment>
<feature type="region of interest" description="Disordered" evidence="9">
    <location>
        <begin position="19"/>
        <end position="40"/>
    </location>
</feature>
<dbReference type="RefSeq" id="WP_168146985.1">
    <property type="nucleotide sequence ID" value="NZ_JAAVXB010000002.1"/>
</dbReference>
<dbReference type="EMBL" id="JAAVXB010000002">
    <property type="protein sequence ID" value="NKF21748.1"/>
    <property type="molecule type" value="Genomic_DNA"/>
</dbReference>
<evidence type="ECO:0000256" key="5">
    <source>
        <dbReference type="ARBA" id="ARBA00023015"/>
    </source>
</evidence>
<keyword evidence="11" id="KW-0969">Cilium</keyword>
<evidence type="ECO:0000256" key="1">
    <source>
        <dbReference type="ARBA" id="ARBA00005322"/>
    </source>
</evidence>
<accession>A0A969W855</accession>
<evidence type="ECO:0000256" key="6">
    <source>
        <dbReference type="ARBA" id="ARBA00023163"/>
    </source>
</evidence>
<keyword evidence="3" id="KW-0678">Repressor</keyword>
<keyword evidence="11" id="KW-0966">Cell projection</keyword>
<evidence type="ECO:0000256" key="3">
    <source>
        <dbReference type="ARBA" id="ARBA00022491"/>
    </source>
</evidence>
<evidence type="ECO:0000313" key="11">
    <source>
        <dbReference type="EMBL" id="NKF21748.1"/>
    </source>
</evidence>
<evidence type="ECO:0000256" key="8">
    <source>
        <dbReference type="ARBA" id="ARBA00030117"/>
    </source>
</evidence>
<dbReference type="InterPro" id="IPR035890">
    <property type="entry name" value="Anti-sigma-28_factor_FlgM_sf"/>
</dbReference>
<gene>
    <name evidence="11" type="primary">flgM</name>
    <name evidence="11" type="ORF">G7Y82_05415</name>
</gene>
<keyword evidence="6" id="KW-0804">Transcription</keyword>
<dbReference type="NCBIfam" id="TIGR03824">
    <property type="entry name" value="FlgM_jcvi"/>
    <property type="match status" value="1"/>
</dbReference>
<organism evidence="11 12">
    <name type="scientific">Solimonas marina</name>
    <dbReference type="NCBI Taxonomy" id="2714601"/>
    <lineage>
        <taxon>Bacteria</taxon>
        <taxon>Pseudomonadati</taxon>
        <taxon>Pseudomonadota</taxon>
        <taxon>Gammaproteobacteria</taxon>
        <taxon>Nevskiales</taxon>
        <taxon>Nevskiaceae</taxon>
        <taxon>Solimonas</taxon>
    </lineage>
</organism>
<evidence type="ECO:0000313" key="12">
    <source>
        <dbReference type="Proteomes" id="UP000653472"/>
    </source>
</evidence>
<comment type="caution">
    <text evidence="11">The sequence shown here is derived from an EMBL/GenBank/DDBJ whole genome shotgun (WGS) entry which is preliminary data.</text>
</comment>
<feature type="domain" description="Anti-sigma-28 factor FlgM C-terminal" evidence="10">
    <location>
        <begin position="42"/>
        <end position="96"/>
    </location>
</feature>
<evidence type="ECO:0000256" key="4">
    <source>
        <dbReference type="ARBA" id="ARBA00022795"/>
    </source>
</evidence>
<feature type="compositionally biased region" description="Low complexity" evidence="9">
    <location>
        <begin position="21"/>
        <end position="40"/>
    </location>
</feature>
<protein>
    <recommendedName>
        <fullName evidence="2">Negative regulator of flagellin synthesis</fullName>
    </recommendedName>
    <alternativeName>
        <fullName evidence="8">Anti-sigma-28 factor</fullName>
    </alternativeName>
</protein>
<dbReference type="Proteomes" id="UP000653472">
    <property type="component" value="Unassembled WGS sequence"/>
</dbReference>
<dbReference type="SUPFAM" id="SSF101498">
    <property type="entry name" value="Anti-sigma factor FlgM"/>
    <property type="match status" value="1"/>
</dbReference>
<dbReference type="AlphaFoldDB" id="A0A969W855"/>
<proteinExistence type="inferred from homology"/>
<comment type="similarity">
    <text evidence="1">Belongs to the FlgM family.</text>
</comment>
<keyword evidence="11" id="KW-0282">Flagellum</keyword>
<sequence length="103" mass="10448">MTNKITGGPVDSYAALTRTPATNAARSGNTGNAGGAASARTDSVSLTSDAMLLQQTADAVSASDGFDAARVAQVSAELSSGTYKVDPQAIAAKMMKSEWELYG</sequence>
<evidence type="ECO:0000256" key="9">
    <source>
        <dbReference type="SAM" id="MobiDB-lite"/>
    </source>
</evidence>
<dbReference type="GO" id="GO:0045892">
    <property type="term" value="P:negative regulation of DNA-templated transcription"/>
    <property type="evidence" value="ECO:0007669"/>
    <property type="project" value="InterPro"/>
</dbReference>
<evidence type="ECO:0000256" key="2">
    <source>
        <dbReference type="ARBA" id="ARBA00017823"/>
    </source>
</evidence>
<dbReference type="InterPro" id="IPR031316">
    <property type="entry name" value="FlgM_C"/>
</dbReference>
<name>A0A969W855_9GAMM</name>
<dbReference type="Pfam" id="PF04316">
    <property type="entry name" value="FlgM"/>
    <property type="match status" value="1"/>
</dbReference>
<dbReference type="InterPro" id="IPR007412">
    <property type="entry name" value="FlgM"/>
</dbReference>
<reference evidence="11" key="1">
    <citation type="submission" date="2020-03" db="EMBL/GenBank/DDBJ databases">
        <title>Solimonas marina sp. nov., isolated from deep seawater of the Pacific Ocean.</title>
        <authorList>
            <person name="Liu X."/>
            <person name="Lai Q."/>
            <person name="Sun F."/>
            <person name="Gai Y."/>
            <person name="Li G."/>
            <person name="Shao Z."/>
        </authorList>
    </citation>
    <scope>NUCLEOTIDE SEQUENCE</scope>
    <source>
        <strain evidence="11">C16B3</strain>
    </source>
</reference>
<keyword evidence="5" id="KW-0805">Transcription regulation</keyword>
<evidence type="ECO:0000256" key="7">
    <source>
        <dbReference type="ARBA" id="ARBA00024739"/>
    </source>
</evidence>
<dbReference type="GO" id="GO:0044781">
    <property type="term" value="P:bacterial-type flagellum organization"/>
    <property type="evidence" value="ECO:0007669"/>
    <property type="project" value="UniProtKB-KW"/>
</dbReference>